<dbReference type="PANTHER" id="PTHR12110">
    <property type="entry name" value="HYDROXYPYRUVATE ISOMERASE"/>
    <property type="match status" value="1"/>
</dbReference>
<evidence type="ECO:0000313" key="2">
    <source>
        <dbReference type="EMBL" id="CAB4825835.1"/>
    </source>
</evidence>
<dbReference type="InterPro" id="IPR050312">
    <property type="entry name" value="IolE/XylAMocC-like"/>
</dbReference>
<reference evidence="2" key="1">
    <citation type="submission" date="2020-05" db="EMBL/GenBank/DDBJ databases">
        <authorList>
            <person name="Chiriac C."/>
            <person name="Salcher M."/>
            <person name="Ghai R."/>
            <person name="Kavagutti S V."/>
        </authorList>
    </citation>
    <scope>NUCLEOTIDE SEQUENCE</scope>
</reference>
<dbReference type="InterPro" id="IPR013022">
    <property type="entry name" value="Xyl_isomerase-like_TIM-brl"/>
</dbReference>
<accession>A0A6J6ZZ54</accession>
<sequence>MTDLMSRVASAPISWGICEVPGWGAMLPPGRVLGEMASLGLSATELGAPGFLPTSPEAVKAELAEFEMTLLGGFTPLVLHDRRQRAATIASAMATAALFERAGATEFISAVVMDEGWSAPRALDAAEMSHMIEMFDIIDEICAAHGLQQVLHPHVQTLVENASDVRRVLDNCAVKWCLDTGHLAIGGVDPVEFAREAAERVGHVHLKDVNMKMAGPVLSHEMSIMAGVQGGLFTPLGQGDVQISEVIETLELGGYRGWYVIEQDTAITGALPDAGAGPISAVSESLAYLRDVVAPKVNR</sequence>
<dbReference type="SUPFAM" id="SSF51658">
    <property type="entry name" value="Xylose isomerase-like"/>
    <property type="match status" value="1"/>
</dbReference>
<organism evidence="2">
    <name type="scientific">freshwater metagenome</name>
    <dbReference type="NCBI Taxonomy" id="449393"/>
    <lineage>
        <taxon>unclassified sequences</taxon>
        <taxon>metagenomes</taxon>
        <taxon>ecological metagenomes</taxon>
    </lineage>
</organism>
<dbReference type="InterPro" id="IPR001763">
    <property type="entry name" value="Rhodanese-like_dom"/>
</dbReference>
<dbReference type="PROSITE" id="PS50206">
    <property type="entry name" value="RHODANESE_3"/>
    <property type="match status" value="1"/>
</dbReference>
<name>A0A6J6ZZ54_9ZZZZ</name>
<proteinExistence type="predicted"/>
<dbReference type="AlphaFoldDB" id="A0A6J6ZZ54"/>
<feature type="domain" description="Rhodanese" evidence="1">
    <location>
        <begin position="55"/>
        <end position="129"/>
    </location>
</feature>
<dbReference type="Pfam" id="PF01261">
    <property type="entry name" value="AP_endonuc_2"/>
    <property type="match status" value="1"/>
</dbReference>
<dbReference type="EMBL" id="CAFABK010000014">
    <property type="protein sequence ID" value="CAB4825835.1"/>
    <property type="molecule type" value="Genomic_DNA"/>
</dbReference>
<evidence type="ECO:0000259" key="1">
    <source>
        <dbReference type="PROSITE" id="PS50206"/>
    </source>
</evidence>
<dbReference type="PANTHER" id="PTHR12110:SF41">
    <property type="entry name" value="INOSOSE DEHYDRATASE"/>
    <property type="match status" value="1"/>
</dbReference>
<protein>
    <submittedName>
        <fullName evidence="2">Unannotated protein</fullName>
    </submittedName>
</protein>
<dbReference type="InterPro" id="IPR036237">
    <property type="entry name" value="Xyl_isomerase-like_sf"/>
</dbReference>
<gene>
    <name evidence="2" type="ORF">UFOPK3204_00489</name>
</gene>
<dbReference type="Gene3D" id="3.20.20.150">
    <property type="entry name" value="Divalent-metal-dependent TIM barrel enzymes"/>
    <property type="match status" value="1"/>
</dbReference>